<feature type="transmembrane region" description="Helical" evidence="7">
    <location>
        <begin position="338"/>
        <end position="357"/>
    </location>
</feature>
<feature type="transmembrane region" description="Helical" evidence="7">
    <location>
        <begin position="85"/>
        <end position="104"/>
    </location>
</feature>
<keyword evidence="2" id="KW-0813">Transport</keyword>
<feature type="transmembrane region" description="Helical" evidence="7">
    <location>
        <begin position="236"/>
        <end position="254"/>
    </location>
</feature>
<dbReference type="Proteomes" id="UP001519654">
    <property type="component" value="Unassembled WGS sequence"/>
</dbReference>
<evidence type="ECO:0000256" key="5">
    <source>
        <dbReference type="ARBA" id="ARBA00022989"/>
    </source>
</evidence>
<protein>
    <submittedName>
        <fullName evidence="9">MFS transporter</fullName>
    </submittedName>
</protein>
<dbReference type="PROSITE" id="PS50850">
    <property type="entry name" value="MFS"/>
    <property type="match status" value="1"/>
</dbReference>
<accession>A0ABS5YVU6</accession>
<gene>
    <name evidence="9" type="ORF">KOI35_29065</name>
</gene>
<dbReference type="Gene3D" id="1.20.1720.10">
    <property type="entry name" value="Multidrug resistance protein D"/>
    <property type="match status" value="1"/>
</dbReference>
<keyword evidence="4 7" id="KW-0812">Transmembrane</keyword>
<comment type="caution">
    <text evidence="9">The sequence shown here is derived from an EMBL/GenBank/DDBJ whole genome shotgun (WGS) entry which is preliminary data.</text>
</comment>
<feature type="transmembrane region" description="Helical" evidence="7">
    <location>
        <begin position="53"/>
        <end position="73"/>
    </location>
</feature>
<feature type="transmembrane region" description="Helical" evidence="7">
    <location>
        <begin position="18"/>
        <end position="41"/>
    </location>
</feature>
<evidence type="ECO:0000259" key="8">
    <source>
        <dbReference type="PROSITE" id="PS50850"/>
    </source>
</evidence>
<dbReference type="PANTHER" id="PTHR42718:SF42">
    <property type="entry name" value="EXPORT PROTEIN"/>
    <property type="match status" value="1"/>
</dbReference>
<feature type="transmembrane region" description="Helical" evidence="7">
    <location>
        <begin position="171"/>
        <end position="193"/>
    </location>
</feature>
<feature type="domain" description="Major facilitator superfamily (MFS) profile" evidence="8">
    <location>
        <begin position="19"/>
        <end position="467"/>
    </location>
</feature>
<organism evidence="9 10">
    <name type="scientific">Paractinoplanes bogorensis</name>
    <dbReference type="NCBI Taxonomy" id="1610840"/>
    <lineage>
        <taxon>Bacteria</taxon>
        <taxon>Bacillati</taxon>
        <taxon>Actinomycetota</taxon>
        <taxon>Actinomycetes</taxon>
        <taxon>Micromonosporales</taxon>
        <taxon>Micromonosporaceae</taxon>
        <taxon>Paractinoplanes</taxon>
    </lineage>
</organism>
<keyword evidence="5 7" id="KW-1133">Transmembrane helix</keyword>
<feature type="transmembrane region" description="Helical" evidence="7">
    <location>
        <begin position="275"/>
        <end position="295"/>
    </location>
</feature>
<evidence type="ECO:0000256" key="6">
    <source>
        <dbReference type="ARBA" id="ARBA00023136"/>
    </source>
</evidence>
<keyword evidence="10" id="KW-1185">Reference proteome</keyword>
<feature type="transmembrane region" description="Helical" evidence="7">
    <location>
        <begin position="363"/>
        <end position="386"/>
    </location>
</feature>
<dbReference type="CDD" id="cd17321">
    <property type="entry name" value="MFS_MMR_MDR_like"/>
    <property type="match status" value="1"/>
</dbReference>
<evidence type="ECO:0000256" key="3">
    <source>
        <dbReference type="ARBA" id="ARBA00022475"/>
    </source>
</evidence>
<evidence type="ECO:0000313" key="10">
    <source>
        <dbReference type="Proteomes" id="UP001519654"/>
    </source>
</evidence>
<evidence type="ECO:0000256" key="7">
    <source>
        <dbReference type="SAM" id="Phobius"/>
    </source>
</evidence>
<feature type="transmembrane region" description="Helical" evidence="7">
    <location>
        <begin position="143"/>
        <end position="165"/>
    </location>
</feature>
<dbReference type="PANTHER" id="PTHR42718">
    <property type="entry name" value="MAJOR FACILITATOR SUPERFAMILY MULTIDRUG TRANSPORTER MFSC"/>
    <property type="match status" value="1"/>
</dbReference>
<feature type="transmembrane region" description="Helical" evidence="7">
    <location>
        <begin position="110"/>
        <end position="131"/>
    </location>
</feature>
<dbReference type="SUPFAM" id="SSF103473">
    <property type="entry name" value="MFS general substrate transporter"/>
    <property type="match status" value="1"/>
</dbReference>
<comment type="subcellular location">
    <subcellularLocation>
        <location evidence="1">Cell membrane</location>
        <topology evidence="1">Multi-pass membrane protein</topology>
    </subcellularLocation>
</comment>
<dbReference type="NCBIfam" id="TIGR00711">
    <property type="entry name" value="efflux_EmrB"/>
    <property type="match status" value="1"/>
</dbReference>
<feature type="transmembrane region" description="Helical" evidence="7">
    <location>
        <begin position="205"/>
        <end position="224"/>
    </location>
</feature>
<dbReference type="InterPro" id="IPR020846">
    <property type="entry name" value="MFS_dom"/>
</dbReference>
<keyword evidence="6 7" id="KW-0472">Membrane</keyword>
<dbReference type="EMBL" id="JAHKKG010000009">
    <property type="protein sequence ID" value="MBU2667571.1"/>
    <property type="molecule type" value="Genomic_DNA"/>
</dbReference>
<evidence type="ECO:0000256" key="2">
    <source>
        <dbReference type="ARBA" id="ARBA00022448"/>
    </source>
</evidence>
<feature type="transmembrane region" description="Helical" evidence="7">
    <location>
        <begin position="307"/>
        <end position="326"/>
    </location>
</feature>
<dbReference type="PRINTS" id="PR01036">
    <property type="entry name" value="TCRTETB"/>
</dbReference>
<dbReference type="InterPro" id="IPR011701">
    <property type="entry name" value="MFS"/>
</dbReference>
<evidence type="ECO:0000256" key="1">
    <source>
        <dbReference type="ARBA" id="ARBA00004651"/>
    </source>
</evidence>
<feature type="transmembrane region" description="Helical" evidence="7">
    <location>
        <begin position="407"/>
        <end position="424"/>
    </location>
</feature>
<dbReference type="Pfam" id="PF07690">
    <property type="entry name" value="MFS_1"/>
    <property type="match status" value="1"/>
</dbReference>
<sequence length="494" mass="50690">MDLTTGEPVRYRTAAGRWVLLATVLGSSLAFIDATVVNIALPAIGRDLGSDAAGLQWTVNGYALSLASLVLLGGSLGDRYGRKRIFMLGVAWFAAASLLCGLAQNIEMLIGARVLQGIGGALLTPGALAILEASFAREDRSRAIGAWSGLGGIGGALGPFLGGWLVEIGSWRYIFLINVPFALAVLLVAARHVPESRNPAAARQIDYTGVLLGALGLAGLTYGFTAWPVHGPGDPVVLVSLAAGVAAMVAFVLAERRSAHPMLPVHIFKNSVFSGANLVTFLVYAANGGVFFLFVVNLQVVSGYSPLTSGIALLPTTALMLVLSARAGALSQRIGPRIPMTVGPLICAVALLLMSRIGPDANYWVDVLPAVVVFGLGLSTLVAPLTSTALGALEDAYAGIASGVNNAVARAAGLLSVAVLPLAAGLGGGSLTDSTTLHPVYRNTMMICAALMVAGAVLAYLLVPSRLPAHAPANSFCDPCSPPVQAKSARQPIG</sequence>
<dbReference type="RefSeq" id="WP_215791819.1">
    <property type="nucleotide sequence ID" value="NZ_JAHKKG010000009.1"/>
</dbReference>
<evidence type="ECO:0000313" key="9">
    <source>
        <dbReference type="EMBL" id="MBU2667571.1"/>
    </source>
</evidence>
<proteinExistence type="predicted"/>
<keyword evidence="3" id="KW-1003">Cell membrane</keyword>
<dbReference type="InterPro" id="IPR004638">
    <property type="entry name" value="EmrB-like"/>
</dbReference>
<reference evidence="9 10" key="1">
    <citation type="submission" date="2021-06" db="EMBL/GenBank/DDBJ databases">
        <title>Actinoplanes lichenicola sp. nov., and Actinoplanes ovalisporus sp. nov., isolated from lichen in Thailand.</title>
        <authorList>
            <person name="Saeng-In P."/>
            <person name="Kanchanasin P."/>
            <person name="Yuki M."/>
            <person name="Kudo T."/>
            <person name="Ohkuma M."/>
            <person name="Phongsopitanun W."/>
            <person name="Tanasupawat S."/>
        </authorList>
    </citation>
    <scope>NUCLEOTIDE SEQUENCE [LARGE SCALE GENOMIC DNA]</scope>
    <source>
        <strain evidence="9 10">NBRC 110975</strain>
    </source>
</reference>
<evidence type="ECO:0000256" key="4">
    <source>
        <dbReference type="ARBA" id="ARBA00022692"/>
    </source>
</evidence>
<name>A0ABS5YVU6_9ACTN</name>
<feature type="transmembrane region" description="Helical" evidence="7">
    <location>
        <begin position="444"/>
        <end position="463"/>
    </location>
</feature>
<dbReference type="Gene3D" id="1.20.1250.20">
    <property type="entry name" value="MFS general substrate transporter like domains"/>
    <property type="match status" value="1"/>
</dbReference>
<dbReference type="InterPro" id="IPR036259">
    <property type="entry name" value="MFS_trans_sf"/>
</dbReference>